<keyword evidence="4" id="KW-0812">Transmembrane</keyword>
<feature type="transmembrane region" description="Helical" evidence="4">
    <location>
        <begin position="672"/>
        <end position="696"/>
    </location>
</feature>
<evidence type="ECO:0000256" key="3">
    <source>
        <dbReference type="SAM" id="MobiDB-lite"/>
    </source>
</evidence>
<feature type="region of interest" description="Disordered" evidence="3">
    <location>
        <begin position="599"/>
        <end position="618"/>
    </location>
</feature>
<feature type="compositionally biased region" description="Low complexity" evidence="3">
    <location>
        <begin position="643"/>
        <end position="652"/>
    </location>
</feature>
<keyword evidence="4" id="KW-1133">Transmembrane helix</keyword>
<dbReference type="AlphaFoldDB" id="A0A9P8V5D6"/>
<dbReference type="SUPFAM" id="SSF117281">
    <property type="entry name" value="Kelch motif"/>
    <property type="match status" value="1"/>
</dbReference>
<evidence type="ECO:0000256" key="4">
    <source>
        <dbReference type="SAM" id="Phobius"/>
    </source>
</evidence>
<dbReference type="InterPro" id="IPR011043">
    <property type="entry name" value="Gal_Oxase/kelch_b-propeller"/>
</dbReference>
<dbReference type="PANTHER" id="PTHR46228:SF2">
    <property type="entry name" value="KELCH REPEAT PROTEIN (AFU_ORTHOLOGUE AFUA_4G14350)"/>
    <property type="match status" value="1"/>
</dbReference>
<dbReference type="EMBL" id="JAGSXJ010000023">
    <property type="protein sequence ID" value="KAH6676880.1"/>
    <property type="molecule type" value="Genomic_DNA"/>
</dbReference>
<gene>
    <name evidence="5" type="ORF">F5X68DRAFT_264114</name>
</gene>
<feature type="region of interest" description="Disordered" evidence="3">
    <location>
        <begin position="637"/>
        <end position="666"/>
    </location>
</feature>
<dbReference type="PANTHER" id="PTHR46228">
    <property type="entry name" value="KELCH DOMAIN-CONTAINING PROTEIN"/>
    <property type="match status" value="1"/>
</dbReference>
<protein>
    <submittedName>
        <fullName evidence="5">Kelch domain-containing protein</fullName>
    </submittedName>
</protein>
<dbReference type="OrthoDB" id="10251809at2759"/>
<keyword evidence="1" id="KW-0880">Kelch repeat</keyword>
<reference evidence="5" key="1">
    <citation type="journal article" date="2021" name="Nat. Commun.">
        <title>Genetic determinants of endophytism in the Arabidopsis root mycobiome.</title>
        <authorList>
            <person name="Mesny F."/>
            <person name="Miyauchi S."/>
            <person name="Thiergart T."/>
            <person name="Pickel B."/>
            <person name="Atanasova L."/>
            <person name="Karlsson M."/>
            <person name="Huettel B."/>
            <person name="Barry K.W."/>
            <person name="Haridas S."/>
            <person name="Chen C."/>
            <person name="Bauer D."/>
            <person name="Andreopoulos W."/>
            <person name="Pangilinan J."/>
            <person name="LaButti K."/>
            <person name="Riley R."/>
            <person name="Lipzen A."/>
            <person name="Clum A."/>
            <person name="Drula E."/>
            <person name="Henrissat B."/>
            <person name="Kohler A."/>
            <person name="Grigoriev I.V."/>
            <person name="Martin F.M."/>
            <person name="Hacquard S."/>
        </authorList>
    </citation>
    <scope>NUCLEOTIDE SEQUENCE</scope>
    <source>
        <strain evidence="5">MPI-SDFR-AT-0117</strain>
    </source>
</reference>
<name>A0A9P8V5D6_9PEZI</name>
<evidence type="ECO:0000313" key="6">
    <source>
        <dbReference type="Proteomes" id="UP000770015"/>
    </source>
</evidence>
<dbReference type="Gene3D" id="2.120.10.80">
    <property type="entry name" value="Kelch-type beta propeller"/>
    <property type="match status" value="2"/>
</dbReference>
<proteinExistence type="predicted"/>
<feature type="region of interest" description="Disordered" evidence="3">
    <location>
        <begin position="732"/>
        <end position="828"/>
    </location>
</feature>
<feature type="compositionally biased region" description="Basic residues" evidence="3">
    <location>
        <begin position="1"/>
        <end position="11"/>
    </location>
</feature>
<feature type="compositionally biased region" description="Basic and acidic residues" evidence="3">
    <location>
        <begin position="33"/>
        <end position="90"/>
    </location>
</feature>
<sequence>MIGNIKKGRKSVFREVGLDDDSDDGDTGSAAQHESREKRQLSISEKEFGDVTDLAGERNTDEEVDRDHGHQNDDGTAHEESEESRNDDRSPQPTRGASLRANKTPWYSKLGPRRPRIRASRSSPVAPTTGIHRITMLVFIVAIVFPGISFRKGDGQVDIGSADAGLIHPREESRTDVCARWAHQVAQVNGTLYIYGGQAKTEANQELNTWNNNFLSLNLQESWDIDEPSLTGLTIPDGPPKVSLGYLWQDYSNLYLYGGQFADNDGGEQVYATPDEMALWRYSISGNQWTSFRDPVTSAGNYSTEGGIPVQRAAEGAGVSVPELGLSWYFGGHLDTATTKDWSIQVPRLYLSSMLEWTHPGYGNNGVTSLQNAGAGEGGAYRNITKGGTQQDVAEFPRRADAVLVFVPGWGAKGVLIGLGGGADVNLTENMETLDVFDIDTSEWYHQETTGEKPPNRVNPCAVIASAPDASSFQVYLFGGQDLPFGNQTQYNDMYILSIPAFHWIRVDESADSNVPYPRAGHTCTMRDGQIILVGGYVGEDIECDSPGIYVFNATSLRWADGFTAGNHDPDVSPGNSVLAGSWGYQVPEPVQRAIGGDANGGATVSTPSSGPATGGPFATGVPPVFTITQGGATATVTQPAPGVTGVSDDTSTGGGDGGAPAEKSRGPNAGLIAAGVIAGLLGILAAYLGFCAWLYRRQVSAYKRHLAVANRYSGASNASFGMFGGLLGRSHTQRSQRAGGGKHRRDNSNGSEDEYFGWVGGRVEPKWATDEPSPGSGSANTAVGGGSGSAMRRSEDVRSGYTGGEGSRDTDQGSISSTEQLLDGQEPSFFSVVIGPRRALRVVNGMEEGHEQH</sequence>
<keyword evidence="4" id="KW-0472">Membrane</keyword>
<keyword evidence="6" id="KW-1185">Reference proteome</keyword>
<feature type="region of interest" description="Disordered" evidence="3">
    <location>
        <begin position="1"/>
        <end position="126"/>
    </location>
</feature>
<accession>A0A9P8V5D6</accession>
<comment type="caution">
    <text evidence="5">The sequence shown here is derived from an EMBL/GenBank/DDBJ whole genome shotgun (WGS) entry which is preliminary data.</text>
</comment>
<dbReference type="Proteomes" id="UP000770015">
    <property type="component" value="Unassembled WGS sequence"/>
</dbReference>
<evidence type="ECO:0000256" key="2">
    <source>
        <dbReference type="ARBA" id="ARBA00022737"/>
    </source>
</evidence>
<organism evidence="5 6">
    <name type="scientific">Plectosphaerella plurivora</name>
    <dbReference type="NCBI Taxonomy" id="936078"/>
    <lineage>
        <taxon>Eukaryota</taxon>
        <taxon>Fungi</taxon>
        <taxon>Dikarya</taxon>
        <taxon>Ascomycota</taxon>
        <taxon>Pezizomycotina</taxon>
        <taxon>Sordariomycetes</taxon>
        <taxon>Hypocreomycetidae</taxon>
        <taxon>Glomerellales</taxon>
        <taxon>Plectosphaerellaceae</taxon>
        <taxon>Plectosphaerella</taxon>
    </lineage>
</organism>
<evidence type="ECO:0000313" key="5">
    <source>
        <dbReference type="EMBL" id="KAH6676880.1"/>
    </source>
</evidence>
<dbReference type="Pfam" id="PF24681">
    <property type="entry name" value="Kelch_KLHDC2_KLHL20_DRC7"/>
    <property type="match status" value="1"/>
</dbReference>
<feature type="compositionally biased region" description="Polar residues" evidence="3">
    <location>
        <begin position="603"/>
        <end position="612"/>
    </location>
</feature>
<dbReference type="InterPro" id="IPR015915">
    <property type="entry name" value="Kelch-typ_b-propeller"/>
</dbReference>
<dbReference type="SUPFAM" id="SSF50965">
    <property type="entry name" value="Galactose oxidase, central domain"/>
    <property type="match status" value="1"/>
</dbReference>
<keyword evidence="2" id="KW-0677">Repeat</keyword>
<evidence type="ECO:0000256" key="1">
    <source>
        <dbReference type="ARBA" id="ARBA00022441"/>
    </source>
</evidence>